<dbReference type="STRING" id="3880.A0A072UUA6"/>
<evidence type="ECO:0000313" key="2">
    <source>
        <dbReference type="EMBL" id="KEH33227.1"/>
    </source>
</evidence>
<name>A0A072UUA6_MEDTR</name>
<evidence type="ECO:0000313" key="4">
    <source>
        <dbReference type="EnsemblPlants" id="KEH33227"/>
    </source>
</evidence>
<dbReference type="HOGENOM" id="CLU_188688_0_0_1"/>
<evidence type="ECO:0000313" key="5">
    <source>
        <dbReference type="Proteomes" id="UP000002051"/>
    </source>
</evidence>
<reference evidence="2 5" key="2">
    <citation type="journal article" date="2014" name="BMC Genomics">
        <title>An improved genome release (version Mt4.0) for the model legume Medicago truncatula.</title>
        <authorList>
            <person name="Tang H."/>
            <person name="Krishnakumar V."/>
            <person name="Bidwell S."/>
            <person name="Rosen B."/>
            <person name="Chan A."/>
            <person name="Zhou S."/>
            <person name="Gentzbittel L."/>
            <person name="Childs K.L."/>
            <person name="Yandell M."/>
            <person name="Gundlach H."/>
            <person name="Mayer K.F."/>
            <person name="Schwartz D.C."/>
            <person name="Town C.D."/>
        </authorList>
    </citation>
    <scope>GENOME REANNOTATION</scope>
    <source>
        <strain evidence="2">A17</strain>
        <strain evidence="4 5">cv. Jemalong A17</strain>
    </source>
</reference>
<dbReference type="EMBL" id="CM001219">
    <property type="protein sequence ID" value="KEH33227.1"/>
    <property type="molecule type" value="Genomic_DNA"/>
</dbReference>
<dbReference type="Proteomes" id="UP000265566">
    <property type="component" value="Chromosome 3"/>
</dbReference>
<evidence type="ECO:0000256" key="1">
    <source>
        <dbReference type="SAM" id="SignalP"/>
    </source>
</evidence>
<dbReference type="AlphaFoldDB" id="A0A072UUA6"/>
<sequence>MLQFLLTMAFSAVPLILYIPPIRSLNSFVETMEEIKRESRPFTNGLNPRLQAAWSRIFNRILFNTR</sequence>
<feature type="chain" id="PRO_5014500002" evidence="1">
    <location>
        <begin position="25"/>
        <end position="66"/>
    </location>
</feature>
<reference evidence="2 5" key="1">
    <citation type="journal article" date="2011" name="Nature">
        <title>The Medicago genome provides insight into the evolution of rhizobial symbioses.</title>
        <authorList>
            <person name="Young N.D."/>
            <person name="Debelle F."/>
            <person name="Oldroyd G.E."/>
            <person name="Geurts R."/>
            <person name="Cannon S.B."/>
            <person name="Udvardi M.K."/>
            <person name="Benedito V.A."/>
            <person name="Mayer K.F."/>
            <person name="Gouzy J."/>
            <person name="Schoof H."/>
            <person name="Van de Peer Y."/>
            <person name="Proost S."/>
            <person name="Cook D.R."/>
            <person name="Meyers B.C."/>
            <person name="Spannagl M."/>
            <person name="Cheung F."/>
            <person name="De Mita S."/>
            <person name="Krishnakumar V."/>
            <person name="Gundlach H."/>
            <person name="Zhou S."/>
            <person name="Mudge J."/>
            <person name="Bharti A.K."/>
            <person name="Murray J.D."/>
            <person name="Naoumkina M.A."/>
            <person name="Rosen B."/>
            <person name="Silverstein K.A."/>
            <person name="Tang H."/>
            <person name="Rombauts S."/>
            <person name="Zhao P.X."/>
            <person name="Zhou P."/>
            <person name="Barbe V."/>
            <person name="Bardou P."/>
            <person name="Bechner M."/>
            <person name="Bellec A."/>
            <person name="Berger A."/>
            <person name="Berges H."/>
            <person name="Bidwell S."/>
            <person name="Bisseling T."/>
            <person name="Choisne N."/>
            <person name="Couloux A."/>
            <person name="Denny R."/>
            <person name="Deshpande S."/>
            <person name="Dai X."/>
            <person name="Doyle J.J."/>
            <person name="Dudez A.M."/>
            <person name="Farmer A.D."/>
            <person name="Fouteau S."/>
            <person name="Franken C."/>
            <person name="Gibelin C."/>
            <person name="Gish J."/>
            <person name="Goldstein S."/>
            <person name="Gonzalez A.J."/>
            <person name="Green P.J."/>
            <person name="Hallab A."/>
            <person name="Hartog M."/>
            <person name="Hua A."/>
            <person name="Humphray S.J."/>
            <person name="Jeong D.H."/>
            <person name="Jing Y."/>
            <person name="Jocker A."/>
            <person name="Kenton S.M."/>
            <person name="Kim D.J."/>
            <person name="Klee K."/>
            <person name="Lai H."/>
            <person name="Lang C."/>
            <person name="Lin S."/>
            <person name="Macmil S.L."/>
            <person name="Magdelenat G."/>
            <person name="Matthews L."/>
            <person name="McCorrison J."/>
            <person name="Monaghan E.L."/>
            <person name="Mun J.H."/>
            <person name="Najar F.Z."/>
            <person name="Nicholson C."/>
            <person name="Noirot C."/>
            <person name="O'Bleness M."/>
            <person name="Paule C.R."/>
            <person name="Poulain J."/>
            <person name="Prion F."/>
            <person name="Qin B."/>
            <person name="Qu C."/>
            <person name="Retzel E.F."/>
            <person name="Riddle C."/>
            <person name="Sallet E."/>
            <person name="Samain S."/>
            <person name="Samson N."/>
            <person name="Sanders I."/>
            <person name="Saurat O."/>
            <person name="Scarpelli C."/>
            <person name="Schiex T."/>
            <person name="Segurens B."/>
            <person name="Severin A.J."/>
            <person name="Sherrier D.J."/>
            <person name="Shi R."/>
            <person name="Sims S."/>
            <person name="Singer S.R."/>
            <person name="Sinharoy S."/>
            <person name="Sterck L."/>
            <person name="Viollet A."/>
            <person name="Wang B.B."/>
            <person name="Wang K."/>
            <person name="Wang M."/>
            <person name="Wang X."/>
            <person name="Warfsmann J."/>
            <person name="Weissenbach J."/>
            <person name="White D.D."/>
            <person name="White J.D."/>
            <person name="Wiley G.B."/>
            <person name="Wincker P."/>
            <person name="Xing Y."/>
            <person name="Yang L."/>
            <person name="Yao Z."/>
            <person name="Ying F."/>
            <person name="Zhai J."/>
            <person name="Zhou L."/>
            <person name="Zuber A."/>
            <person name="Denarie J."/>
            <person name="Dixon R.A."/>
            <person name="May G.D."/>
            <person name="Schwartz D.C."/>
            <person name="Rogers J."/>
            <person name="Quetier F."/>
            <person name="Town C.D."/>
            <person name="Roe B.A."/>
        </authorList>
    </citation>
    <scope>NUCLEOTIDE SEQUENCE [LARGE SCALE GENOMIC DNA]</scope>
    <source>
        <strain evidence="2">A17</strain>
        <strain evidence="4 5">cv. Jemalong A17</strain>
    </source>
</reference>
<dbReference type="Proteomes" id="UP000002051">
    <property type="component" value="Chromosome 3"/>
</dbReference>
<dbReference type="PANTHER" id="PTHR36616:SF4">
    <property type="entry name" value="OS03G0174800 PROTEIN"/>
    <property type="match status" value="1"/>
</dbReference>
<evidence type="ECO:0000313" key="3">
    <source>
        <dbReference type="EMBL" id="RHN66208.1"/>
    </source>
</evidence>
<protein>
    <submittedName>
        <fullName evidence="2">DIS3-exonuclease-like protein</fullName>
    </submittedName>
</protein>
<reference evidence="6" key="4">
    <citation type="journal article" date="2018" name="Nat. Plants">
        <title>Whole-genome landscape of Medicago truncatula symbiotic genes.</title>
        <authorList>
            <person name="Pecrix Y."/>
            <person name="Staton S.E."/>
            <person name="Sallet E."/>
            <person name="Lelandais-Briere C."/>
            <person name="Moreau S."/>
            <person name="Carrere S."/>
            <person name="Blein T."/>
            <person name="Jardinaud M.F."/>
            <person name="Latrasse D."/>
            <person name="Zouine M."/>
            <person name="Zahm M."/>
            <person name="Kreplak J."/>
            <person name="Mayjonade B."/>
            <person name="Satge C."/>
            <person name="Perez M."/>
            <person name="Cauet S."/>
            <person name="Marande W."/>
            <person name="Chantry-Darmon C."/>
            <person name="Lopez-Roques C."/>
            <person name="Bouchez O."/>
            <person name="Berard A."/>
            <person name="Debelle F."/>
            <person name="Munos S."/>
            <person name="Bendahmane A."/>
            <person name="Berges H."/>
            <person name="Niebel A."/>
            <person name="Buitink J."/>
            <person name="Frugier F."/>
            <person name="Benhamed M."/>
            <person name="Crespi M."/>
            <person name="Gouzy J."/>
            <person name="Gamas P."/>
        </authorList>
    </citation>
    <scope>NUCLEOTIDE SEQUENCE [LARGE SCALE GENOMIC DNA]</scope>
    <source>
        <strain evidence="6">cv. Jemalong A17</strain>
    </source>
</reference>
<accession>A0A072UUA6</accession>
<dbReference type="EMBL" id="PSQE01000003">
    <property type="protein sequence ID" value="RHN66208.1"/>
    <property type="molecule type" value="Genomic_DNA"/>
</dbReference>
<dbReference type="PANTHER" id="PTHR36616">
    <property type="entry name" value="BNAC07G32700D PROTEIN"/>
    <property type="match status" value="1"/>
</dbReference>
<keyword evidence="1" id="KW-0732">Signal</keyword>
<reference evidence="4" key="3">
    <citation type="submission" date="2015-04" db="UniProtKB">
        <authorList>
            <consortium name="EnsemblPlants"/>
        </authorList>
    </citation>
    <scope>IDENTIFICATION</scope>
    <source>
        <strain evidence="4">cv. Jemalong A17</strain>
    </source>
</reference>
<keyword evidence="5" id="KW-1185">Reference proteome</keyword>
<dbReference type="Gramene" id="rna14149">
    <property type="protein sequence ID" value="RHN66208.1"/>
    <property type="gene ID" value="gene14149"/>
</dbReference>
<dbReference type="EnsemblPlants" id="KEH33227">
    <property type="protein sequence ID" value="KEH33227"/>
    <property type="gene ID" value="MTR_3g028700"/>
</dbReference>
<organism evidence="2 5">
    <name type="scientific">Medicago truncatula</name>
    <name type="common">Barrel medic</name>
    <name type="synonym">Medicago tribuloides</name>
    <dbReference type="NCBI Taxonomy" id="3880"/>
    <lineage>
        <taxon>Eukaryota</taxon>
        <taxon>Viridiplantae</taxon>
        <taxon>Streptophyta</taxon>
        <taxon>Embryophyta</taxon>
        <taxon>Tracheophyta</taxon>
        <taxon>Spermatophyta</taxon>
        <taxon>Magnoliopsida</taxon>
        <taxon>eudicotyledons</taxon>
        <taxon>Gunneridae</taxon>
        <taxon>Pentapetalae</taxon>
        <taxon>rosids</taxon>
        <taxon>fabids</taxon>
        <taxon>Fabales</taxon>
        <taxon>Fabaceae</taxon>
        <taxon>Papilionoideae</taxon>
        <taxon>50 kb inversion clade</taxon>
        <taxon>NPAAA clade</taxon>
        <taxon>Hologalegina</taxon>
        <taxon>IRL clade</taxon>
        <taxon>Trifolieae</taxon>
        <taxon>Medicago</taxon>
    </lineage>
</organism>
<reference evidence="3" key="5">
    <citation type="journal article" date="2018" name="Nat. Plants">
        <title>Whole-genome landscape of Medicago truncatula symbiotic genes.</title>
        <authorList>
            <person name="Pecrix Y."/>
            <person name="Gamas P."/>
            <person name="Carrere S."/>
        </authorList>
    </citation>
    <scope>NUCLEOTIDE SEQUENCE</scope>
    <source>
        <tissue evidence="3">Leaves</tissue>
    </source>
</reference>
<evidence type="ECO:0000313" key="6">
    <source>
        <dbReference type="Proteomes" id="UP000265566"/>
    </source>
</evidence>
<proteinExistence type="predicted"/>
<feature type="signal peptide" evidence="1">
    <location>
        <begin position="1"/>
        <end position="24"/>
    </location>
</feature>
<gene>
    <name evidence="2" type="ordered locus">MTR_3g028700</name>
    <name evidence="3" type="ORF">MtrunA17_Chr3g0088381</name>
</gene>